<evidence type="ECO:0000256" key="1">
    <source>
        <dbReference type="SAM" id="MobiDB-lite"/>
    </source>
</evidence>
<sequence length="70" mass="7446">MAGGSSKTVLQPSLEAGGSSDEELERRVVEGFCATWRDLRRPLCPRRGFLGVLSHAVAESLADLDPPPGP</sequence>
<evidence type="ECO:0000313" key="3">
    <source>
        <dbReference type="Proteomes" id="UP001304298"/>
    </source>
</evidence>
<accession>A0ABU5R8Y9</accession>
<gene>
    <name evidence="2" type="ORF">VA596_23890</name>
</gene>
<comment type="caution">
    <text evidence="2">The sequence shown here is derived from an EMBL/GenBank/DDBJ whole genome shotgun (WGS) entry which is preliminary data.</text>
</comment>
<evidence type="ECO:0000313" key="2">
    <source>
        <dbReference type="EMBL" id="MEA5362598.1"/>
    </source>
</evidence>
<reference evidence="2 3" key="1">
    <citation type="submission" date="2023-12" db="EMBL/GenBank/DDBJ databases">
        <title>Amycolatopsis sp. V23-08.</title>
        <authorList>
            <person name="Somphong A."/>
        </authorList>
    </citation>
    <scope>NUCLEOTIDE SEQUENCE [LARGE SCALE GENOMIC DNA]</scope>
    <source>
        <strain evidence="2 3">V23-08</strain>
    </source>
</reference>
<name>A0ABU5R8Y9_9PSEU</name>
<proteinExistence type="predicted"/>
<dbReference type="Proteomes" id="UP001304298">
    <property type="component" value="Unassembled WGS sequence"/>
</dbReference>
<protein>
    <submittedName>
        <fullName evidence="2">Uncharacterized protein</fullName>
    </submittedName>
</protein>
<feature type="region of interest" description="Disordered" evidence="1">
    <location>
        <begin position="1"/>
        <end position="24"/>
    </location>
</feature>
<organism evidence="2 3">
    <name type="scientific">Amycolatopsis heterodermiae</name>
    <dbReference type="NCBI Taxonomy" id="3110235"/>
    <lineage>
        <taxon>Bacteria</taxon>
        <taxon>Bacillati</taxon>
        <taxon>Actinomycetota</taxon>
        <taxon>Actinomycetes</taxon>
        <taxon>Pseudonocardiales</taxon>
        <taxon>Pseudonocardiaceae</taxon>
        <taxon>Amycolatopsis</taxon>
    </lineage>
</organism>
<dbReference type="EMBL" id="JAYFSI010000005">
    <property type="protein sequence ID" value="MEA5362598.1"/>
    <property type="molecule type" value="Genomic_DNA"/>
</dbReference>
<keyword evidence="3" id="KW-1185">Reference proteome</keyword>
<dbReference type="RefSeq" id="WP_323330172.1">
    <property type="nucleotide sequence ID" value="NZ_JAYFSI010000005.1"/>
</dbReference>
<feature type="compositionally biased region" description="Polar residues" evidence="1">
    <location>
        <begin position="1"/>
        <end position="11"/>
    </location>
</feature>